<name>A0A9J6P058_9CLOT</name>
<keyword evidence="1" id="KW-1133">Transmembrane helix</keyword>
<sequence length="241" mass="28371">MNNCNVIKFSNDLLRKYFNVGEYDIPLIDESNVFDNVNDKLNELFSISEDFHKYNSDWTFKYLEQSTTSLLDTVFTSCKIPSNEKDIQKCYQKQKHIINHFKNILYRYSNFIRFIRNAFKFLEIFLSVLLIVTISNISHSIEAIYHTLLMSASIAVTFALLKIFIERRFVIPLIEKLSSRKYTILLKRLYSILSTNIALFHLTEILEVDLKHSQRLVCNIYSGFNEIESRITNPHMNNLLG</sequence>
<keyword evidence="1" id="KW-0472">Membrane</keyword>
<dbReference type="RefSeq" id="WP_250858491.1">
    <property type="nucleotide sequence ID" value="NZ_JAGSOJ010000001.1"/>
</dbReference>
<feature type="transmembrane region" description="Helical" evidence="1">
    <location>
        <begin position="143"/>
        <end position="165"/>
    </location>
</feature>
<gene>
    <name evidence="2" type="ORF">KDK92_07070</name>
</gene>
<dbReference type="EMBL" id="JAGSOJ010000001">
    <property type="protein sequence ID" value="MCM1989497.1"/>
    <property type="molecule type" value="Genomic_DNA"/>
</dbReference>
<evidence type="ECO:0000256" key="1">
    <source>
        <dbReference type="SAM" id="Phobius"/>
    </source>
</evidence>
<organism evidence="2 3">
    <name type="scientific">Oceanirhabdus seepicola</name>
    <dbReference type="NCBI Taxonomy" id="2828781"/>
    <lineage>
        <taxon>Bacteria</taxon>
        <taxon>Bacillati</taxon>
        <taxon>Bacillota</taxon>
        <taxon>Clostridia</taxon>
        <taxon>Eubacteriales</taxon>
        <taxon>Clostridiaceae</taxon>
        <taxon>Oceanirhabdus</taxon>
    </lineage>
</organism>
<reference evidence="2" key="1">
    <citation type="journal article" date="2021" name="mSystems">
        <title>Bacteria and Archaea Synergistically Convert Glycine Betaine to Biogenic Methane in the Formosa Cold Seep of the South China Sea.</title>
        <authorList>
            <person name="Li L."/>
            <person name="Zhang W."/>
            <person name="Zhang S."/>
            <person name="Song L."/>
            <person name="Sun Q."/>
            <person name="Zhang H."/>
            <person name="Xiang H."/>
            <person name="Dong X."/>
        </authorList>
    </citation>
    <scope>NUCLEOTIDE SEQUENCE</scope>
    <source>
        <strain evidence="2">ZWT</strain>
    </source>
</reference>
<proteinExistence type="predicted"/>
<feature type="transmembrane region" description="Helical" evidence="1">
    <location>
        <begin position="117"/>
        <end position="137"/>
    </location>
</feature>
<evidence type="ECO:0000313" key="3">
    <source>
        <dbReference type="Proteomes" id="UP001056429"/>
    </source>
</evidence>
<reference evidence="2" key="2">
    <citation type="submission" date="2021-04" db="EMBL/GenBank/DDBJ databases">
        <authorList>
            <person name="Dong X."/>
        </authorList>
    </citation>
    <scope>NUCLEOTIDE SEQUENCE</scope>
    <source>
        <strain evidence="2">ZWT</strain>
    </source>
</reference>
<comment type="caution">
    <text evidence="2">The sequence shown here is derived from an EMBL/GenBank/DDBJ whole genome shotgun (WGS) entry which is preliminary data.</text>
</comment>
<accession>A0A9J6P058</accession>
<dbReference type="AlphaFoldDB" id="A0A9J6P058"/>
<protein>
    <submittedName>
        <fullName evidence="2">Uncharacterized protein</fullName>
    </submittedName>
</protein>
<evidence type="ECO:0000313" key="2">
    <source>
        <dbReference type="EMBL" id="MCM1989497.1"/>
    </source>
</evidence>
<dbReference type="Proteomes" id="UP001056429">
    <property type="component" value="Unassembled WGS sequence"/>
</dbReference>
<keyword evidence="1" id="KW-0812">Transmembrane</keyword>
<keyword evidence="3" id="KW-1185">Reference proteome</keyword>